<dbReference type="Gene3D" id="3.20.20.70">
    <property type="entry name" value="Aldolase class I"/>
    <property type="match status" value="1"/>
</dbReference>
<dbReference type="GO" id="GO:0005829">
    <property type="term" value="C:cytosol"/>
    <property type="evidence" value="ECO:0007669"/>
    <property type="project" value="UniProtKB-ARBA"/>
</dbReference>
<dbReference type="GO" id="GO:0010181">
    <property type="term" value="F:FMN binding"/>
    <property type="evidence" value="ECO:0007669"/>
    <property type="project" value="InterPro"/>
</dbReference>
<dbReference type="InterPro" id="IPR013785">
    <property type="entry name" value="Aldolase_TIM"/>
</dbReference>
<dbReference type="Pfam" id="PF00724">
    <property type="entry name" value="Oxidored_FMN"/>
    <property type="match status" value="1"/>
</dbReference>
<dbReference type="SUPFAM" id="SSF51395">
    <property type="entry name" value="FMN-linked oxidoreductases"/>
    <property type="match status" value="1"/>
</dbReference>
<comment type="cofactor">
    <cofactor evidence="1">
        <name>FMN</name>
        <dbReference type="ChEBI" id="CHEBI:58210"/>
    </cofactor>
</comment>
<keyword evidence="3" id="KW-0560">Oxidoreductase</keyword>
<dbReference type="EMBL" id="AWGJ01000009">
    <property type="protein sequence ID" value="ODN76171.1"/>
    <property type="molecule type" value="Genomic_DNA"/>
</dbReference>
<comment type="caution">
    <text evidence="5">The sequence shown here is derived from an EMBL/GenBank/DDBJ whole genome shotgun (WGS) entry which is preliminary data.</text>
</comment>
<evidence type="ECO:0000259" key="4">
    <source>
        <dbReference type="Pfam" id="PF00724"/>
    </source>
</evidence>
<accession>A0A1E3HL49</accession>
<dbReference type="STRING" id="1295533.A0A1E3HL49"/>
<comment type="similarity">
    <text evidence="2">Belongs to the NADH:flavin oxidoreductase/NADH oxidase family.</text>
</comment>
<dbReference type="OrthoDB" id="276546at2759"/>
<protein>
    <recommendedName>
        <fullName evidence="4">NADH:flavin oxidoreductase/NADH oxidase N-terminal domain-containing protein</fullName>
    </recommendedName>
</protein>
<proteinExistence type="inferred from homology"/>
<reference evidence="5 6" key="1">
    <citation type="submission" date="2016-06" db="EMBL/GenBank/DDBJ databases">
        <title>Evolution of pathogenesis and genome organization in the Tremellales.</title>
        <authorList>
            <person name="Cuomo C."/>
            <person name="Litvintseva A."/>
            <person name="Heitman J."/>
            <person name="Chen Y."/>
            <person name="Sun S."/>
            <person name="Springer D."/>
            <person name="Dromer F."/>
            <person name="Young S."/>
            <person name="Zeng Q."/>
            <person name="Chapman S."/>
            <person name="Gujja S."/>
            <person name="Saif S."/>
            <person name="Birren B."/>
        </authorList>
    </citation>
    <scope>NUCLEOTIDE SEQUENCE [LARGE SCALE GENOMIC DNA]</scope>
    <source>
        <strain evidence="5 6">CBS 6039</strain>
    </source>
</reference>
<gene>
    <name evidence="5" type="ORF">L202_06090</name>
</gene>
<dbReference type="PANTHER" id="PTHR22893">
    <property type="entry name" value="NADH OXIDOREDUCTASE-RELATED"/>
    <property type="match status" value="1"/>
</dbReference>
<dbReference type="RefSeq" id="XP_018991702.1">
    <property type="nucleotide sequence ID" value="XM_019140551.1"/>
</dbReference>
<dbReference type="InterPro" id="IPR045247">
    <property type="entry name" value="Oye-like"/>
</dbReference>
<sequence length="427" mass="47434">MSPQPPSEGSTDILFSPLTLGDMRLSHRIAMAPMTRNRGVASLKHPGTFIACPLMEEYYAQRTTQGGLLISEAIPVSRQASDPNYVPGIFTEEQVEFWKPVVEAVHRLGGLFVAQLWHAGRTRFVQNEFPIISSSAIPITKTFMGTPGVVPQAMTIEDIERVKEEYAQAAANCIAAGFDAVELHAANGYLPEAFLHSNINKRTDSYGGSPENRNRFVVELCDTITQAVGDNKFSLRLSPFGFFNEARGEQRVTQWTRLCQEISGRNWAYIHFMEPRYDEMTSGSDKLKELGGDASLKPFLEALGGRMPVIVAGGYDCENVRTSKVLEEGRADVVAFGRYFTSNPDLVYRLKHKKPLVEYIRPRFYGPFPDPETAYTDFPFSPENSNTPERKALLETETARNLIVAEPGWQLSKSGVQLRGLAPGAGE</sequence>
<dbReference type="FunFam" id="3.20.20.70:FF:000059">
    <property type="entry name" value="N-ethylmaleimide reductase, FMN-linked"/>
    <property type="match status" value="1"/>
</dbReference>
<dbReference type="GO" id="GO:0016628">
    <property type="term" value="F:oxidoreductase activity, acting on the CH-CH group of donors, NAD or NADP as acceptor"/>
    <property type="evidence" value="ECO:0007669"/>
    <property type="project" value="UniProtKB-ARBA"/>
</dbReference>
<evidence type="ECO:0000256" key="3">
    <source>
        <dbReference type="ARBA" id="ARBA00023002"/>
    </source>
</evidence>
<name>A0A1E3HL49_9TREE</name>
<organism evidence="5 6">
    <name type="scientific">Cryptococcus amylolentus CBS 6039</name>
    <dbReference type="NCBI Taxonomy" id="1295533"/>
    <lineage>
        <taxon>Eukaryota</taxon>
        <taxon>Fungi</taxon>
        <taxon>Dikarya</taxon>
        <taxon>Basidiomycota</taxon>
        <taxon>Agaricomycotina</taxon>
        <taxon>Tremellomycetes</taxon>
        <taxon>Tremellales</taxon>
        <taxon>Cryptococcaceae</taxon>
        <taxon>Cryptococcus</taxon>
    </lineage>
</organism>
<evidence type="ECO:0000313" key="5">
    <source>
        <dbReference type="EMBL" id="ODN76171.1"/>
    </source>
</evidence>
<dbReference type="CDD" id="cd02933">
    <property type="entry name" value="OYE_like_FMN"/>
    <property type="match status" value="1"/>
</dbReference>
<dbReference type="AlphaFoldDB" id="A0A1E3HL49"/>
<dbReference type="Proteomes" id="UP000094065">
    <property type="component" value="Unassembled WGS sequence"/>
</dbReference>
<dbReference type="InterPro" id="IPR001155">
    <property type="entry name" value="OxRdtase_FMN_N"/>
</dbReference>
<evidence type="ECO:0000256" key="2">
    <source>
        <dbReference type="ARBA" id="ARBA00005979"/>
    </source>
</evidence>
<evidence type="ECO:0000313" key="6">
    <source>
        <dbReference type="Proteomes" id="UP000094065"/>
    </source>
</evidence>
<dbReference type="GeneID" id="30157399"/>
<dbReference type="PANTHER" id="PTHR22893:SF93">
    <property type="entry name" value="HYPOTHETICAL OXIDOREDUCTASE (EUROFUNG)"/>
    <property type="match status" value="1"/>
</dbReference>
<keyword evidence="6" id="KW-1185">Reference proteome</keyword>
<evidence type="ECO:0000256" key="1">
    <source>
        <dbReference type="ARBA" id="ARBA00001917"/>
    </source>
</evidence>
<feature type="domain" description="NADH:flavin oxidoreductase/NADH oxidase N-terminal" evidence="4">
    <location>
        <begin position="14"/>
        <end position="355"/>
    </location>
</feature>